<feature type="transmembrane region" description="Helical" evidence="2">
    <location>
        <begin position="297"/>
        <end position="316"/>
    </location>
</feature>
<organism evidence="3 4">
    <name type="scientific">Streptomyces montanisoli</name>
    <dbReference type="NCBI Taxonomy" id="2798581"/>
    <lineage>
        <taxon>Bacteria</taxon>
        <taxon>Bacillati</taxon>
        <taxon>Actinomycetota</taxon>
        <taxon>Actinomycetes</taxon>
        <taxon>Kitasatosporales</taxon>
        <taxon>Streptomycetaceae</taxon>
        <taxon>Streptomyces</taxon>
    </lineage>
</organism>
<feature type="transmembrane region" description="Helical" evidence="2">
    <location>
        <begin position="357"/>
        <end position="375"/>
    </location>
</feature>
<dbReference type="Proteomes" id="UP000670475">
    <property type="component" value="Unassembled WGS sequence"/>
</dbReference>
<feature type="transmembrane region" description="Helical" evidence="2">
    <location>
        <begin position="268"/>
        <end position="285"/>
    </location>
</feature>
<dbReference type="EMBL" id="JAGIQL010000033">
    <property type="protein sequence ID" value="MBP0458039.1"/>
    <property type="molecule type" value="Genomic_DNA"/>
</dbReference>
<sequence length="394" mass="40984">MSPHTQTARQDHTGPGEDQAHNHEPIRTLLWTAATIRPLDEVAALVALLRRTGEVPSPADEALRAAAVARPLDEVRQLVRMLNEPPQQADEADTTLRAVAVGRPIEDVVQLVSILGTEEEGGQRRVSRRVSAERAARRTDAAPASAPAPEPVPVMPEKAAARATAPEDRATAQAVRTETREQRAAAAGPTASNTVTPETAAPVSATPDTATSRAAAQEAARPAAPRPADADTFRFVPAAAARPQRSAQDAAADPEPSAAGTLRALRSALRWPAAVALLAMGLVHLPRDLTELRSGGTADALAVVVTVVCLVLAVWLTVQDMVWIWAASAVAGAAVLVVQFMVGFGSVGLPASTLAGAYTWARSVALVCAIVALALSGSALMHRRTEATASDVSS</sequence>
<feature type="compositionally biased region" description="Basic and acidic residues" evidence="1">
    <location>
        <begin position="130"/>
        <end position="140"/>
    </location>
</feature>
<keyword evidence="2" id="KW-0812">Transmembrane</keyword>
<feature type="region of interest" description="Disordered" evidence="1">
    <location>
        <begin position="1"/>
        <end position="23"/>
    </location>
</feature>
<dbReference type="RefSeq" id="WP_209339820.1">
    <property type="nucleotide sequence ID" value="NZ_JAGIQL010000033.1"/>
</dbReference>
<evidence type="ECO:0000256" key="2">
    <source>
        <dbReference type="SAM" id="Phobius"/>
    </source>
</evidence>
<evidence type="ECO:0000313" key="3">
    <source>
        <dbReference type="EMBL" id="MBP0458039.1"/>
    </source>
</evidence>
<feature type="compositionally biased region" description="Low complexity" evidence="1">
    <location>
        <begin position="155"/>
        <end position="164"/>
    </location>
</feature>
<feature type="compositionally biased region" description="Basic and acidic residues" evidence="1">
    <location>
        <begin position="9"/>
        <end position="23"/>
    </location>
</feature>
<feature type="transmembrane region" description="Helical" evidence="2">
    <location>
        <begin position="323"/>
        <end position="345"/>
    </location>
</feature>
<proteinExistence type="predicted"/>
<evidence type="ECO:0000256" key="1">
    <source>
        <dbReference type="SAM" id="MobiDB-lite"/>
    </source>
</evidence>
<accession>A0A940M884</accession>
<reference evidence="3" key="1">
    <citation type="submission" date="2021-03" db="EMBL/GenBank/DDBJ databases">
        <title>Whole genome sequence of Streptomyces bomunensis MMS17-BM035.</title>
        <authorList>
            <person name="Lee J.H."/>
        </authorList>
    </citation>
    <scope>NUCLEOTIDE SEQUENCE</scope>
    <source>
        <strain evidence="3">MMS17-BM035</strain>
    </source>
</reference>
<keyword evidence="4" id="KW-1185">Reference proteome</keyword>
<gene>
    <name evidence="3" type="ORF">JFN87_11080</name>
</gene>
<comment type="caution">
    <text evidence="3">The sequence shown here is derived from an EMBL/GenBank/DDBJ whole genome shotgun (WGS) entry which is preliminary data.</text>
</comment>
<evidence type="ECO:0000313" key="4">
    <source>
        <dbReference type="Proteomes" id="UP000670475"/>
    </source>
</evidence>
<keyword evidence="2" id="KW-0472">Membrane</keyword>
<keyword evidence="2" id="KW-1133">Transmembrane helix</keyword>
<protein>
    <submittedName>
        <fullName evidence="3">Uncharacterized protein</fullName>
    </submittedName>
</protein>
<feature type="compositionally biased region" description="Low complexity" evidence="1">
    <location>
        <begin position="208"/>
        <end position="227"/>
    </location>
</feature>
<feature type="region of interest" description="Disordered" evidence="1">
    <location>
        <begin position="118"/>
        <end position="229"/>
    </location>
</feature>
<name>A0A940M884_9ACTN</name>
<dbReference type="AlphaFoldDB" id="A0A940M884"/>